<evidence type="ECO:0000259" key="5">
    <source>
        <dbReference type="PROSITE" id="PS50893"/>
    </source>
</evidence>
<name>A0ABM8I2U5_9FIRM</name>
<accession>A0ABM8I2U5</accession>
<keyword evidence="2" id="KW-0813">Transport</keyword>
<comment type="similarity">
    <text evidence="1">Belongs to the ABC transporter superfamily.</text>
</comment>
<dbReference type="PROSITE" id="PS50893">
    <property type="entry name" value="ABC_TRANSPORTER_2"/>
    <property type="match status" value="1"/>
</dbReference>
<evidence type="ECO:0000313" key="7">
    <source>
        <dbReference type="Proteomes" id="UP001305815"/>
    </source>
</evidence>
<dbReference type="InterPro" id="IPR003439">
    <property type="entry name" value="ABC_transporter-like_ATP-bd"/>
</dbReference>
<evidence type="ECO:0000256" key="4">
    <source>
        <dbReference type="ARBA" id="ARBA00022840"/>
    </source>
</evidence>
<sequence>MKDIILQTQSLTKQYGHRTVVDQVSMTIYEGDIYGFIGKNGAGKTTFIRMAVGLASPSSGNIRLFNSSNLREKRAEIGTVIESPAFYPGMTAMENLTAFAKLQDLHDPEHLQQLLDLVGLTDTGRKKCKHFSLGMKQRLAIAIALIGNPKLLILDEPTNGLDPEGMKEIRELILKLNQERHITVLVSSHILGELSKFATRYGIIHHGKLIEEFTEEDIWRRSIGNGQQDIDLEDYFLSRIGGIKNEKSCEM</sequence>
<dbReference type="InterPro" id="IPR017871">
    <property type="entry name" value="ABC_transporter-like_CS"/>
</dbReference>
<dbReference type="EMBL" id="AP027742">
    <property type="protein sequence ID" value="BDZ77155.1"/>
    <property type="molecule type" value="Genomic_DNA"/>
</dbReference>
<gene>
    <name evidence="6" type="ORF">Lac1_13380</name>
</gene>
<dbReference type="RefSeq" id="WP_316266804.1">
    <property type="nucleotide sequence ID" value="NZ_AP027742.1"/>
</dbReference>
<dbReference type="PROSITE" id="PS00211">
    <property type="entry name" value="ABC_TRANSPORTER_1"/>
    <property type="match status" value="1"/>
</dbReference>
<keyword evidence="7" id="KW-1185">Reference proteome</keyword>
<dbReference type="SMART" id="SM00382">
    <property type="entry name" value="AAA"/>
    <property type="match status" value="1"/>
</dbReference>
<protein>
    <recommendedName>
        <fullName evidence="5">ABC transporter domain-containing protein</fullName>
    </recommendedName>
</protein>
<organism evidence="6 7">
    <name type="scientific">Claveliimonas bilis</name>
    <dbReference type="NCBI Taxonomy" id="3028070"/>
    <lineage>
        <taxon>Bacteria</taxon>
        <taxon>Bacillati</taxon>
        <taxon>Bacillota</taxon>
        <taxon>Clostridia</taxon>
        <taxon>Lachnospirales</taxon>
        <taxon>Lachnospiraceae</taxon>
        <taxon>Claveliimonas</taxon>
    </lineage>
</organism>
<dbReference type="Proteomes" id="UP001305815">
    <property type="component" value="Chromosome"/>
</dbReference>
<keyword evidence="4" id="KW-0067">ATP-binding</keyword>
<keyword evidence="3" id="KW-0547">Nucleotide-binding</keyword>
<dbReference type="PANTHER" id="PTHR43335">
    <property type="entry name" value="ABC TRANSPORTER, ATP-BINDING PROTEIN"/>
    <property type="match status" value="1"/>
</dbReference>
<evidence type="ECO:0000256" key="3">
    <source>
        <dbReference type="ARBA" id="ARBA00022741"/>
    </source>
</evidence>
<feature type="domain" description="ABC transporter" evidence="5">
    <location>
        <begin position="6"/>
        <end position="231"/>
    </location>
</feature>
<proteinExistence type="inferred from homology"/>
<dbReference type="Pfam" id="PF00005">
    <property type="entry name" value="ABC_tran"/>
    <property type="match status" value="1"/>
</dbReference>
<evidence type="ECO:0000313" key="6">
    <source>
        <dbReference type="EMBL" id="BDZ77155.1"/>
    </source>
</evidence>
<dbReference type="SUPFAM" id="SSF52540">
    <property type="entry name" value="P-loop containing nucleoside triphosphate hydrolases"/>
    <property type="match status" value="1"/>
</dbReference>
<dbReference type="Gene3D" id="3.40.50.300">
    <property type="entry name" value="P-loop containing nucleotide triphosphate hydrolases"/>
    <property type="match status" value="1"/>
</dbReference>
<dbReference type="InterPro" id="IPR003593">
    <property type="entry name" value="AAA+_ATPase"/>
</dbReference>
<evidence type="ECO:0000256" key="1">
    <source>
        <dbReference type="ARBA" id="ARBA00005417"/>
    </source>
</evidence>
<evidence type="ECO:0000256" key="2">
    <source>
        <dbReference type="ARBA" id="ARBA00022448"/>
    </source>
</evidence>
<reference evidence="7" key="1">
    <citation type="journal article" date="2023" name="Int. J. Syst. Evol. Microbiol.">
        <title>Claveliimonas bilis gen. nov., sp. nov., deoxycholic acid-producing bacteria isolated from human faeces, and reclassification of Sellimonas monacensis Zenner et al. 2021 as Claveliimonas monacensis comb. nov.</title>
        <authorList>
            <person name="Hisatomi A."/>
            <person name="Kastawa N.W.E.P.G."/>
            <person name="Song I."/>
            <person name="Ohkuma M."/>
            <person name="Fukiya S."/>
            <person name="Sakamoto M."/>
        </authorList>
    </citation>
    <scope>NUCLEOTIDE SEQUENCE [LARGE SCALE GENOMIC DNA]</scope>
    <source>
        <strain evidence="7">12BBH14</strain>
    </source>
</reference>
<dbReference type="PANTHER" id="PTHR43335:SF8">
    <property type="entry name" value="ABC TRANSPORTER, ATP-BINDING PROTEIN"/>
    <property type="match status" value="1"/>
</dbReference>
<dbReference type="InterPro" id="IPR027417">
    <property type="entry name" value="P-loop_NTPase"/>
</dbReference>